<keyword evidence="4" id="KW-1185">Reference proteome</keyword>
<name>A0A9X3IZ71_9BACT</name>
<evidence type="ECO:0000256" key="2">
    <source>
        <dbReference type="SAM" id="SignalP"/>
    </source>
</evidence>
<sequence length="277" mass="29686">MRIGLWLTSMVVALGVLYASAPAGALSCGGGPWWSGGSSEVAGETDGDGDSEDDWTVSAPAEPVPVDARLWQFFSCYSEPLPCSFTSETHTVEVDRVQASECTREGHHGRIVELVPREPLWPDHTYVNGCAYSEQSFTTREGSAAAPEPVQVTAIGLDRQSDFPCSSGDRLALVLADLDAAYLREGGRIEIAYPEGHVLPVTEKTLSFAAGFPETDGPITLTPVAVDGARGEAVRVAEIRYNQAVFVTCAVGEPGPWHALWVVGPLLWLAGRRRRSS</sequence>
<feature type="signal peptide" evidence="2">
    <location>
        <begin position="1"/>
        <end position="25"/>
    </location>
</feature>
<feature type="compositionally biased region" description="Acidic residues" evidence="1">
    <location>
        <begin position="43"/>
        <end position="55"/>
    </location>
</feature>
<dbReference type="PROSITE" id="PS51257">
    <property type="entry name" value="PROKAR_LIPOPROTEIN"/>
    <property type="match status" value="1"/>
</dbReference>
<reference evidence="3" key="1">
    <citation type="submission" date="2022-11" db="EMBL/GenBank/DDBJ databases">
        <title>Minimal conservation of predation-associated metabolite biosynthetic gene clusters underscores biosynthetic potential of Myxococcota including descriptions for ten novel species: Archangium lansinium sp. nov., Myxococcus landrumus sp. nov., Nannocystis bai.</title>
        <authorList>
            <person name="Ahearne A."/>
            <person name="Stevens C."/>
            <person name="Phillips K."/>
        </authorList>
    </citation>
    <scope>NUCLEOTIDE SEQUENCE</scope>
    <source>
        <strain evidence="3">Na p29</strain>
    </source>
</reference>
<gene>
    <name evidence="3" type="ORF">OV079_32910</name>
</gene>
<evidence type="ECO:0000256" key="1">
    <source>
        <dbReference type="SAM" id="MobiDB-lite"/>
    </source>
</evidence>
<dbReference type="AlphaFoldDB" id="A0A9X3IZ71"/>
<feature type="region of interest" description="Disordered" evidence="1">
    <location>
        <begin position="37"/>
        <end position="59"/>
    </location>
</feature>
<dbReference type="Proteomes" id="UP001150924">
    <property type="component" value="Unassembled WGS sequence"/>
</dbReference>
<dbReference type="RefSeq" id="WP_267773169.1">
    <property type="nucleotide sequence ID" value="NZ_JAPNKE010000002.1"/>
</dbReference>
<organism evidence="3 4">
    <name type="scientific">Nannocystis pusilla</name>
    <dbReference type="NCBI Taxonomy" id="889268"/>
    <lineage>
        <taxon>Bacteria</taxon>
        <taxon>Pseudomonadati</taxon>
        <taxon>Myxococcota</taxon>
        <taxon>Polyangia</taxon>
        <taxon>Nannocystales</taxon>
        <taxon>Nannocystaceae</taxon>
        <taxon>Nannocystis</taxon>
    </lineage>
</organism>
<evidence type="ECO:0000313" key="4">
    <source>
        <dbReference type="Proteomes" id="UP001150924"/>
    </source>
</evidence>
<evidence type="ECO:0000313" key="3">
    <source>
        <dbReference type="EMBL" id="MCY1010287.1"/>
    </source>
</evidence>
<proteinExistence type="predicted"/>
<feature type="chain" id="PRO_5040798122" evidence="2">
    <location>
        <begin position="26"/>
        <end position="277"/>
    </location>
</feature>
<keyword evidence="2" id="KW-0732">Signal</keyword>
<dbReference type="EMBL" id="JAPNKE010000002">
    <property type="protein sequence ID" value="MCY1010287.1"/>
    <property type="molecule type" value="Genomic_DNA"/>
</dbReference>
<protein>
    <submittedName>
        <fullName evidence="3">Uncharacterized protein</fullName>
    </submittedName>
</protein>
<comment type="caution">
    <text evidence="3">The sequence shown here is derived from an EMBL/GenBank/DDBJ whole genome shotgun (WGS) entry which is preliminary data.</text>
</comment>
<accession>A0A9X3IZ71</accession>